<comment type="caution">
    <text evidence="2">The sequence shown here is derived from an EMBL/GenBank/DDBJ whole genome shotgun (WGS) entry which is preliminary data.</text>
</comment>
<dbReference type="AlphaFoldDB" id="A0AAV5VRV6"/>
<feature type="non-terminal residue" evidence="2">
    <location>
        <position position="1"/>
    </location>
</feature>
<dbReference type="EMBL" id="BTSY01000004">
    <property type="protein sequence ID" value="GMT22417.1"/>
    <property type="molecule type" value="Genomic_DNA"/>
</dbReference>
<organism evidence="2 3">
    <name type="scientific">Pristionchus fissidentatus</name>
    <dbReference type="NCBI Taxonomy" id="1538716"/>
    <lineage>
        <taxon>Eukaryota</taxon>
        <taxon>Metazoa</taxon>
        <taxon>Ecdysozoa</taxon>
        <taxon>Nematoda</taxon>
        <taxon>Chromadorea</taxon>
        <taxon>Rhabditida</taxon>
        <taxon>Rhabditina</taxon>
        <taxon>Diplogasteromorpha</taxon>
        <taxon>Diplogasteroidea</taxon>
        <taxon>Neodiplogasteridae</taxon>
        <taxon>Pristionchus</taxon>
    </lineage>
</organism>
<evidence type="ECO:0000256" key="1">
    <source>
        <dbReference type="SAM" id="Phobius"/>
    </source>
</evidence>
<dbReference type="PANTHER" id="PTHR46178">
    <property type="entry name" value="SEVEN TM RECEPTOR"/>
    <property type="match status" value="1"/>
</dbReference>
<accession>A0AAV5VRV6</accession>
<evidence type="ECO:0000313" key="3">
    <source>
        <dbReference type="Proteomes" id="UP001432322"/>
    </source>
</evidence>
<feature type="transmembrane region" description="Helical" evidence="1">
    <location>
        <begin position="27"/>
        <end position="44"/>
    </location>
</feature>
<proteinExistence type="predicted"/>
<gene>
    <name evidence="2" type="ORF">PFISCL1PPCAC_13714</name>
</gene>
<protein>
    <submittedName>
        <fullName evidence="2">Uncharacterized protein</fullName>
    </submittedName>
</protein>
<evidence type="ECO:0000313" key="2">
    <source>
        <dbReference type="EMBL" id="GMT22417.1"/>
    </source>
</evidence>
<dbReference type="PANTHER" id="PTHR46178:SF9">
    <property type="entry name" value="SEVEN TM RECEPTOR"/>
    <property type="match status" value="1"/>
</dbReference>
<keyword evidence="3" id="KW-1185">Reference proteome</keyword>
<keyword evidence="1" id="KW-0472">Membrane</keyword>
<feature type="transmembrane region" description="Helical" evidence="1">
    <location>
        <begin position="56"/>
        <end position="74"/>
    </location>
</feature>
<keyword evidence="1" id="KW-0812">Transmembrane</keyword>
<dbReference type="Proteomes" id="UP001432322">
    <property type="component" value="Unassembled WGS sequence"/>
</dbReference>
<keyword evidence="1" id="KW-1133">Transmembrane helix</keyword>
<sequence>SFFASQPVIHIFIIILSHLSSIRQLQFWYSGPGILAFFSIAPWSNHVGFVKITIQIWFFSFAVVSICIMCSFIYRYGLLCRLIVLSVSEFLNLLRKIV</sequence>
<reference evidence="2" key="1">
    <citation type="submission" date="2023-10" db="EMBL/GenBank/DDBJ databases">
        <title>Genome assembly of Pristionchus species.</title>
        <authorList>
            <person name="Yoshida K."/>
            <person name="Sommer R.J."/>
        </authorList>
    </citation>
    <scope>NUCLEOTIDE SEQUENCE</scope>
    <source>
        <strain evidence="2">RS5133</strain>
    </source>
</reference>
<name>A0AAV5VRV6_9BILA</name>